<comment type="caution">
    <text evidence="2">The sequence shown here is derived from an EMBL/GenBank/DDBJ whole genome shotgun (WGS) entry which is preliminary data.</text>
</comment>
<feature type="region of interest" description="Disordered" evidence="1">
    <location>
        <begin position="64"/>
        <end position="97"/>
    </location>
</feature>
<evidence type="ECO:0000313" key="2">
    <source>
        <dbReference type="EMBL" id="MDA3627948.1"/>
    </source>
</evidence>
<organism evidence="2 3">
    <name type="scientific">Saccharopolyspora oryzae</name>
    <dbReference type="NCBI Taxonomy" id="2997343"/>
    <lineage>
        <taxon>Bacteria</taxon>
        <taxon>Bacillati</taxon>
        <taxon>Actinomycetota</taxon>
        <taxon>Actinomycetes</taxon>
        <taxon>Pseudonocardiales</taxon>
        <taxon>Pseudonocardiaceae</taxon>
        <taxon>Saccharopolyspora</taxon>
    </lineage>
</organism>
<dbReference type="Proteomes" id="UP001210380">
    <property type="component" value="Unassembled WGS sequence"/>
</dbReference>
<gene>
    <name evidence="2" type="ORF">OU415_21115</name>
</gene>
<dbReference type="RefSeq" id="WP_270950648.1">
    <property type="nucleotide sequence ID" value="NZ_JAQGLA010000036.1"/>
</dbReference>
<accession>A0ABT4V2B6</accession>
<protein>
    <submittedName>
        <fullName evidence="2">Uncharacterized protein</fullName>
    </submittedName>
</protein>
<reference evidence="2 3" key="1">
    <citation type="submission" date="2022-11" db="EMBL/GenBank/DDBJ databases">
        <title>Draft genome sequence of Saccharopolyspora sp. WRP15-2 isolated from rhizosphere soils of wild rice in Thailand.</title>
        <authorList>
            <person name="Duangmal K."/>
            <person name="Kammanee S."/>
            <person name="Muangham S."/>
        </authorList>
    </citation>
    <scope>NUCLEOTIDE SEQUENCE [LARGE SCALE GENOMIC DNA]</scope>
    <source>
        <strain evidence="2 3">WRP15-2</strain>
    </source>
</reference>
<evidence type="ECO:0000256" key="1">
    <source>
        <dbReference type="SAM" id="MobiDB-lite"/>
    </source>
</evidence>
<name>A0ABT4V2B6_9PSEU</name>
<dbReference type="EMBL" id="JAQGLA010000036">
    <property type="protein sequence ID" value="MDA3627948.1"/>
    <property type="molecule type" value="Genomic_DNA"/>
</dbReference>
<keyword evidence="3" id="KW-1185">Reference proteome</keyword>
<sequence>MTQTPDTLMWEARAQPGRQADLLAHTEQALLPAVLADPACLDAVVYIGGQDRIVLIAHFTGAPPRLPDPPDDLLQRPVHQWPFRRHSTSRGQDAEPH</sequence>
<evidence type="ECO:0000313" key="3">
    <source>
        <dbReference type="Proteomes" id="UP001210380"/>
    </source>
</evidence>
<proteinExistence type="predicted"/>